<protein>
    <submittedName>
        <fullName evidence="3">Uncharacterized protein</fullName>
    </submittedName>
</protein>
<keyword evidence="2" id="KW-1133">Transmembrane helix</keyword>
<feature type="compositionally biased region" description="Low complexity" evidence="1">
    <location>
        <begin position="63"/>
        <end position="72"/>
    </location>
</feature>
<feature type="compositionally biased region" description="Basic and acidic residues" evidence="1">
    <location>
        <begin position="31"/>
        <end position="48"/>
    </location>
</feature>
<feature type="compositionally biased region" description="Acidic residues" evidence="1">
    <location>
        <begin position="161"/>
        <end position="171"/>
    </location>
</feature>
<keyword evidence="4" id="KW-1185">Reference proteome</keyword>
<feature type="region of interest" description="Disordered" evidence="1">
    <location>
        <begin position="1"/>
        <end position="238"/>
    </location>
</feature>
<keyword evidence="2" id="KW-0812">Transmembrane</keyword>
<keyword evidence="2" id="KW-0472">Membrane</keyword>
<reference evidence="3" key="1">
    <citation type="submission" date="2023-06" db="EMBL/GenBank/DDBJ databases">
        <title>Genome-scale phylogeny and comparative genomics of the fungal order Sordariales.</title>
        <authorList>
            <consortium name="Lawrence Berkeley National Laboratory"/>
            <person name="Hensen N."/>
            <person name="Bonometti L."/>
            <person name="Westerberg I."/>
            <person name="Brannstrom I.O."/>
            <person name="Guillou S."/>
            <person name="Cros-Aarteil S."/>
            <person name="Calhoun S."/>
            <person name="Haridas S."/>
            <person name="Kuo A."/>
            <person name="Mondo S."/>
            <person name="Pangilinan J."/>
            <person name="Riley R."/>
            <person name="Labutti K."/>
            <person name="Andreopoulos B."/>
            <person name="Lipzen A."/>
            <person name="Chen C."/>
            <person name="Yanf M."/>
            <person name="Daum C."/>
            <person name="Ng V."/>
            <person name="Clum A."/>
            <person name="Steindorff A."/>
            <person name="Ohm R."/>
            <person name="Martin F."/>
            <person name="Silar P."/>
            <person name="Natvig D."/>
            <person name="Lalanne C."/>
            <person name="Gautier V."/>
            <person name="Ament-Velasquez S.L."/>
            <person name="Kruys A."/>
            <person name="Hutchinson M.I."/>
            <person name="Powell A.J."/>
            <person name="Barry K."/>
            <person name="Miller A.N."/>
            <person name="Grigoriev I.V."/>
            <person name="Debuchy R."/>
            <person name="Gladieux P."/>
            <person name="Thoren M.H."/>
            <person name="Johannesson H."/>
        </authorList>
    </citation>
    <scope>NUCLEOTIDE SEQUENCE</scope>
    <source>
        <strain evidence="3">SMH2532-1</strain>
    </source>
</reference>
<evidence type="ECO:0000313" key="3">
    <source>
        <dbReference type="EMBL" id="KAK0656532.1"/>
    </source>
</evidence>
<name>A0AA39YRS0_9PEZI</name>
<dbReference type="Proteomes" id="UP001174936">
    <property type="component" value="Unassembled WGS sequence"/>
</dbReference>
<dbReference type="EMBL" id="JAULSV010000001">
    <property type="protein sequence ID" value="KAK0656532.1"/>
    <property type="molecule type" value="Genomic_DNA"/>
</dbReference>
<gene>
    <name evidence="3" type="ORF">B0T16DRAFT_399611</name>
</gene>
<feature type="transmembrane region" description="Helical" evidence="2">
    <location>
        <begin position="386"/>
        <end position="410"/>
    </location>
</feature>
<feature type="compositionally biased region" description="Low complexity" evidence="1">
    <location>
        <begin position="323"/>
        <end position="345"/>
    </location>
</feature>
<dbReference type="AlphaFoldDB" id="A0AA39YRS0"/>
<evidence type="ECO:0000313" key="4">
    <source>
        <dbReference type="Proteomes" id="UP001174936"/>
    </source>
</evidence>
<accession>A0AA39YRS0</accession>
<evidence type="ECO:0000256" key="2">
    <source>
        <dbReference type="SAM" id="Phobius"/>
    </source>
</evidence>
<comment type="caution">
    <text evidence="3">The sequence shown here is derived from an EMBL/GenBank/DDBJ whole genome shotgun (WGS) entry which is preliminary data.</text>
</comment>
<feature type="compositionally biased region" description="Polar residues" evidence="1">
    <location>
        <begin position="180"/>
        <end position="190"/>
    </location>
</feature>
<evidence type="ECO:0000256" key="1">
    <source>
        <dbReference type="SAM" id="MobiDB-lite"/>
    </source>
</evidence>
<organism evidence="3 4">
    <name type="scientific">Cercophora newfieldiana</name>
    <dbReference type="NCBI Taxonomy" id="92897"/>
    <lineage>
        <taxon>Eukaryota</taxon>
        <taxon>Fungi</taxon>
        <taxon>Dikarya</taxon>
        <taxon>Ascomycota</taxon>
        <taxon>Pezizomycotina</taxon>
        <taxon>Sordariomycetes</taxon>
        <taxon>Sordariomycetidae</taxon>
        <taxon>Sordariales</taxon>
        <taxon>Lasiosphaeriaceae</taxon>
        <taxon>Cercophora</taxon>
    </lineage>
</organism>
<feature type="compositionally biased region" description="Acidic residues" evidence="1">
    <location>
        <begin position="122"/>
        <end position="131"/>
    </location>
</feature>
<feature type="region of interest" description="Disordered" evidence="1">
    <location>
        <begin position="306"/>
        <end position="376"/>
    </location>
</feature>
<proteinExistence type="predicted"/>
<sequence>MAPTEPQSRHGGGRPSSNRAPDAAGASDTAGQRRNEGQSHASTRDVRPRSPLTASESWVEIASQPSSSSLSSMGDEIVTTGLRVGSNSYPPRRRRLHQQPLPMPPSYVVGHAAAQAGTSSQEEYDESESEEDRVMTSSTEAVHPASGLPRQQTAVRAGIDTDTDSDDDDENATALGRPSGSPTFRPQPNAFSHPPSHLTHRHSTSSAHPYRPSHFRPSIPNRSHTRPHRNTPDYMSPSFQADNEAALRASLTTLLSCAAAARGLSKKEDHLAGGPGIGAAGSGAGVMPSSQPMELRLVPESELMAEKTGPTAPSAGPAHTKLSARTASNSSAPSAPSSASSRTPALQTERSKRAATLQTKPPRATKKKRSGVAVDSETTTLISPTLLTWVVSAGVVVLVSVVGFGAGYVIGREVGRQEGALGSLSTAGAASNASANCGQELARSTGTLRRFRWGSVGKSITA</sequence>